<sequence>MPDPGAAGTEVLRLLEVTDRLFRECPWTREQTHDSLRPYLLEEAHEVLEALDTGDTDHLREELGDLLMQIVFHARHAEGQGGWDIDDVAAGIADKLVRRSPHVFADGSAASADEVDAAWQTIKAAEKRRSGPTEGIAATLPALARAQKVLGRVPDLSLEGDDLGSRLLRLVAEAEAAGLDAEGELRRAVATRLA</sequence>
<dbReference type="PANTHER" id="PTHR30522:SF0">
    <property type="entry name" value="NUCLEOSIDE TRIPHOSPHATE PYROPHOSPHOHYDROLASE"/>
    <property type="match status" value="1"/>
</dbReference>
<dbReference type="Proteomes" id="UP000003111">
    <property type="component" value="Unassembled WGS sequence"/>
</dbReference>
<dbReference type="GO" id="GO:0046081">
    <property type="term" value="P:dUTP catabolic process"/>
    <property type="evidence" value="ECO:0007669"/>
    <property type="project" value="TreeGrafter"/>
</dbReference>
<dbReference type="InterPro" id="IPR004518">
    <property type="entry name" value="MazG-like_dom"/>
</dbReference>
<dbReference type="GO" id="GO:0046061">
    <property type="term" value="P:dATP catabolic process"/>
    <property type="evidence" value="ECO:0007669"/>
    <property type="project" value="TreeGrafter"/>
</dbReference>
<dbReference type="PANTHER" id="PTHR30522">
    <property type="entry name" value="NUCLEOSIDE TRIPHOSPHATE PYROPHOSPHOHYDROLASE"/>
    <property type="match status" value="1"/>
</dbReference>
<dbReference type="NCBIfam" id="TIGR00444">
    <property type="entry name" value="mazG"/>
    <property type="match status" value="1"/>
</dbReference>
<dbReference type="GO" id="GO:0046047">
    <property type="term" value="P:TTP catabolic process"/>
    <property type="evidence" value="ECO:0007669"/>
    <property type="project" value="TreeGrafter"/>
</dbReference>
<evidence type="ECO:0000313" key="2">
    <source>
        <dbReference type="EMBL" id="EFQ83753.1"/>
    </source>
</evidence>
<proteinExistence type="predicted"/>
<dbReference type="InterPro" id="IPR048015">
    <property type="entry name" value="NTP-PPase_MazG-like_N"/>
</dbReference>
<dbReference type="GO" id="GO:0046052">
    <property type="term" value="P:UTP catabolic process"/>
    <property type="evidence" value="ECO:0007669"/>
    <property type="project" value="TreeGrafter"/>
</dbReference>
<organism evidence="2 3">
    <name type="scientific">Aeromicrobium marinum DSM 15272</name>
    <dbReference type="NCBI Taxonomy" id="585531"/>
    <lineage>
        <taxon>Bacteria</taxon>
        <taxon>Bacillati</taxon>
        <taxon>Actinomycetota</taxon>
        <taxon>Actinomycetes</taxon>
        <taxon>Propionibacteriales</taxon>
        <taxon>Nocardioidaceae</taxon>
        <taxon>Aeromicrobium</taxon>
    </lineage>
</organism>
<dbReference type="SUPFAM" id="SSF101386">
    <property type="entry name" value="all-alpha NTP pyrophosphatases"/>
    <property type="match status" value="1"/>
</dbReference>
<protein>
    <submittedName>
        <fullName evidence="2">MazG family protein</fullName>
    </submittedName>
</protein>
<accession>E2SBK7</accession>
<dbReference type="HOGENOM" id="CLU_038356_0_2_11"/>
<evidence type="ECO:0000259" key="1">
    <source>
        <dbReference type="Pfam" id="PF03819"/>
    </source>
</evidence>
<dbReference type="STRING" id="585531.HMPREF0063_11416"/>
<dbReference type="AlphaFoldDB" id="E2SBK7"/>
<dbReference type="GO" id="GO:0046076">
    <property type="term" value="P:dTTP catabolic process"/>
    <property type="evidence" value="ECO:0007669"/>
    <property type="project" value="TreeGrafter"/>
</dbReference>
<dbReference type="EMBL" id="ACLF03000004">
    <property type="protein sequence ID" value="EFQ83753.1"/>
    <property type="molecule type" value="Genomic_DNA"/>
</dbReference>
<name>E2SBK7_9ACTN</name>
<dbReference type="CDD" id="cd11528">
    <property type="entry name" value="NTP-PPase_MazG_Nterm"/>
    <property type="match status" value="1"/>
</dbReference>
<dbReference type="GO" id="GO:0047429">
    <property type="term" value="F:nucleoside triphosphate diphosphatase activity"/>
    <property type="evidence" value="ECO:0007669"/>
    <property type="project" value="TreeGrafter"/>
</dbReference>
<dbReference type="GO" id="GO:0006203">
    <property type="term" value="P:dGTP catabolic process"/>
    <property type="evidence" value="ECO:0007669"/>
    <property type="project" value="TreeGrafter"/>
</dbReference>
<gene>
    <name evidence="2" type="ORF">HMPREF0063_11416</name>
</gene>
<comment type="caution">
    <text evidence="2">The sequence shown here is derived from an EMBL/GenBank/DDBJ whole genome shotgun (WGS) entry which is preliminary data.</text>
</comment>
<feature type="domain" description="NTP pyrophosphohydrolase MazG-like" evidence="1">
    <location>
        <begin position="31"/>
        <end position="104"/>
    </location>
</feature>
<reference evidence="2" key="1">
    <citation type="submission" date="2010-08" db="EMBL/GenBank/DDBJ databases">
        <authorList>
            <person name="Muzny D."/>
            <person name="Qin X."/>
            <person name="Buhay C."/>
            <person name="Dugan-Rocha S."/>
            <person name="Ding Y."/>
            <person name="Chen G."/>
            <person name="Hawes A."/>
            <person name="Holder M."/>
            <person name="Jhangiani S."/>
            <person name="Johnson A."/>
            <person name="Khan Z."/>
            <person name="Li Z."/>
            <person name="Liu W."/>
            <person name="Liu X."/>
            <person name="Perez L."/>
            <person name="Shen H."/>
            <person name="Wang Q."/>
            <person name="Watt J."/>
            <person name="Xi L."/>
            <person name="Xin Y."/>
            <person name="Zhou J."/>
            <person name="Deng J."/>
            <person name="Jiang H."/>
            <person name="Liu Y."/>
            <person name="Qu J."/>
            <person name="Song X.-Z."/>
            <person name="Zhang L."/>
            <person name="Villasana D."/>
            <person name="Johnson A."/>
            <person name="Liu J."/>
            <person name="Liyanage D."/>
            <person name="Lorensuhewa L."/>
            <person name="Robinson T."/>
            <person name="Song A."/>
            <person name="Song B.-B."/>
            <person name="Dinh H."/>
            <person name="Thornton R."/>
            <person name="Coyle M."/>
            <person name="Francisco L."/>
            <person name="Jackson L."/>
            <person name="Javaid M."/>
            <person name="Korchina V."/>
            <person name="Kovar C."/>
            <person name="Mata R."/>
            <person name="Mathew T."/>
            <person name="Ngo R."/>
            <person name="Nguyen L."/>
            <person name="Nguyen N."/>
            <person name="Okwuonu G."/>
            <person name="Ongeri F."/>
            <person name="Pham C."/>
            <person name="Simmons D."/>
            <person name="Wilczek-Boney K."/>
            <person name="Hale W."/>
            <person name="Jakkamsetti A."/>
            <person name="Pham P."/>
            <person name="Ruth R."/>
            <person name="San Lucas F."/>
            <person name="Warren J."/>
            <person name="Zhang J."/>
            <person name="Zhao Z."/>
            <person name="Zhou C."/>
            <person name="Zhu D."/>
            <person name="Lee S."/>
            <person name="Bess C."/>
            <person name="Blankenburg K."/>
            <person name="Forbes L."/>
            <person name="Fu Q."/>
            <person name="Gubbala S."/>
            <person name="Hirani K."/>
            <person name="Jayaseelan J.C."/>
            <person name="Lara F."/>
            <person name="Munidasa M."/>
            <person name="Palculict T."/>
            <person name="Patil S."/>
            <person name="Pu L.-L."/>
            <person name="Saada N."/>
            <person name="Tang L."/>
            <person name="Weissenberger G."/>
            <person name="Zhu Y."/>
            <person name="Hemphill L."/>
            <person name="Shang Y."/>
            <person name="Youmans B."/>
            <person name="Ayvaz T."/>
            <person name="Ross M."/>
            <person name="Santibanez J."/>
            <person name="Aqrawi P."/>
            <person name="Gross S."/>
            <person name="Joshi V."/>
            <person name="Fowler G."/>
            <person name="Nazareth L."/>
            <person name="Reid J."/>
            <person name="Worley K."/>
            <person name="Petrosino J."/>
            <person name="Highlander S."/>
            <person name="Gibbs R."/>
        </authorList>
    </citation>
    <scope>NUCLEOTIDE SEQUENCE [LARGE SCALE GENOMIC DNA]</scope>
    <source>
        <strain evidence="2">DSM 15272</strain>
    </source>
</reference>
<dbReference type="Gene3D" id="1.10.287.1080">
    <property type="entry name" value="MazG-like"/>
    <property type="match status" value="1"/>
</dbReference>
<dbReference type="eggNOG" id="COG3956">
    <property type="taxonomic scope" value="Bacteria"/>
</dbReference>
<dbReference type="RefSeq" id="WP_007078437.1">
    <property type="nucleotide sequence ID" value="NZ_CM001024.1"/>
</dbReference>
<dbReference type="GO" id="GO:0006950">
    <property type="term" value="P:response to stress"/>
    <property type="evidence" value="ECO:0007669"/>
    <property type="project" value="UniProtKB-ARBA"/>
</dbReference>
<dbReference type="InterPro" id="IPR011551">
    <property type="entry name" value="NTP_PyrPHydrolase_MazG"/>
</dbReference>
<keyword evidence="3" id="KW-1185">Reference proteome</keyword>
<evidence type="ECO:0000313" key="3">
    <source>
        <dbReference type="Proteomes" id="UP000003111"/>
    </source>
</evidence>
<dbReference type="FunFam" id="1.10.287.1080:FF:000001">
    <property type="entry name" value="Nucleoside triphosphate pyrophosphohydrolase"/>
    <property type="match status" value="1"/>
</dbReference>
<dbReference type="Pfam" id="PF03819">
    <property type="entry name" value="MazG"/>
    <property type="match status" value="1"/>
</dbReference>